<proteinExistence type="predicted"/>
<organism evidence="2">
    <name type="scientific">marine metagenome</name>
    <dbReference type="NCBI Taxonomy" id="408172"/>
    <lineage>
        <taxon>unclassified sequences</taxon>
        <taxon>metagenomes</taxon>
        <taxon>ecological metagenomes</taxon>
    </lineage>
</organism>
<name>A0A382G1S6_9ZZZZ</name>
<accession>A0A382G1S6</accession>
<gene>
    <name evidence="2" type="ORF">METZ01_LOCUS221408</name>
</gene>
<protein>
    <submittedName>
        <fullName evidence="2">Uncharacterized protein</fullName>
    </submittedName>
</protein>
<feature type="non-terminal residue" evidence="2">
    <location>
        <position position="39"/>
    </location>
</feature>
<sequence>MFNYKNWKQDNETESNRDLDEEGVQRASTNLKELDTSKP</sequence>
<dbReference type="AlphaFoldDB" id="A0A382G1S6"/>
<evidence type="ECO:0000313" key="2">
    <source>
        <dbReference type="EMBL" id="SVB68554.1"/>
    </source>
</evidence>
<dbReference type="EMBL" id="UINC01052802">
    <property type="protein sequence ID" value="SVB68554.1"/>
    <property type="molecule type" value="Genomic_DNA"/>
</dbReference>
<evidence type="ECO:0000256" key="1">
    <source>
        <dbReference type="SAM" id="MobiDB-lite"/>
    </source>
</evidence>
<feature type="region of interest" description="Disordered" evidence="1">
    <location>
        <begin position="1"/>
        <end position="39"/>
    </location>
</feature>
<reference evidence="2" key="1">
    <citation type="submission" date="2018-05" db="EMBL/GenBank/DDBJ databases">
        <authorList>
            <person name="Lanie J.A."/>
            <person name="Ng W.-L."/>
            <person name="Kazmierczak K.M."/>
            <person name="Andrzejewski T.M."/>
            <person name="Davidsen T.M."/>
            <person name="Wayne K.J."/>
            <person name="Tettelin H."/>
            <person name="Glass J.I."/>
            <person name="Rusch D."/>
            <person name="Podicherti R."/>
            <person name="Tsui H.-C.T."/>
            <person name="Winkler M.E."/>
        </authorList>
    </citation>
    <scope>NUCLEOTIDE SEQUENCE</scope>
</reference>
<feature type="compositionally biased region" description="Basic and acidic residues" evidence="1">
    <location>
        <begin position="7"/>
        <end position="18"/>
    </location>
</feature>